<dbReference type="GO" id="GO:0005975">
    <property type="term" value="P:carbohydrate metabolic process"/>
    <property type="evidence" value="ECO:0007669"/>
    <property type="project" value="UniProtKB-ARBA"/>
</dbReference>
<comment type="caution">
    <text evidence="3">The sequence shown here is derived from an EMBL/GenBank/DDBJ whole genome shotgun (WGS) entry which is preliminary data.</text>
</comment>
<accession>A0A4S4FX26</accession>
<dbReference type="Pfam" id="PF00801">
    <property type="entry name" value="PKD"/>
    <property type="match status" value="1"/>
</dbReference>
<dbReference type="RefSeq" id="WP_136421717.1">
    <property type="nucleotide sequence ID" value="NZ_SSSN01000003.1"/>
</dbReference>
<evidence type="ECO:0000313" key="4">
    <source>
        <dbReference type="Proteomes" id="UP000307380"/>
    </source>
</evidence>
<dbReference type="InterPro" id="IPR000601">
    <property type="entry name" value="PKD_dom"/>
</dbReference>
<dbReference type="Gene3D" id="2.60.40.10">
    <property type="entry name" value="Immunoglobulins"/>
    <property type="match status" value="1"/>
</dbReference>
<dbReference type="OrthoDB" id="5192284at2"/>
<proteinExistence type="predicted"/>
<protein>
    <recommendedName>
        <fullName evidence="2">PKD domain-containing protein</fullName>
    </recommendedName>
</protein>
<dbReference type="PROSITE" id="PS50093">
    <property type="entry name" value="PKD"/>
    <property type="match status" value="1"/>
</dbReference>
<name>A0A4S4FX26_9MICO</name>
<gene>
    <name evidence="3" type="ORF">E6C70_01860</name>
</gene>
<feature type="region of interest" description="Disordered" evidence="1">
    <location>
        <begin position="1"/>
        <end position="50"/>
    </location>
</feature>
<evidence type="ECO:0000313" key="3">
    <source>
        <dbReference type="EMBL" id="THG34861.1"/>
    </source>
</evidence>
<organism evidence="3 4">
    <name type="scientific">Orlajensenia flava</name>
    <dbReference type="NCBI Taxonomy" id="2565934"/>
    <lineage>
        <taxon>Bacteria</taxon>
        <taxon>Bacillati</taxon>
        <taxon>Actinomycetota</taxon>
        <taxon>Actinomycetes</taxon>
        <taxon>Micrococcales</taxon>
        <taxon>Microbacteriaceae</taxon>
        <taxon>Orlajensenia</taxon>
    </lineage>
</organism>
<sequence length="232" mass="23517">MDDSVELSAQTGTGSTAGDGDDGGASAEPEPPPLTTVIGVDGTPVSRRAVEGGVGDAGALGCTGPVICNPLPEVTMADIAAFRPTRPTQGMEPSGWMVVGLPANFYGSATADVKAGTLLGLAAQVRFTPLRYRWVYGDGASAASRSGGRTWAALGAAEFDATPTSHTYGTTGTFTIRMAVDYGAEYSFAGQPWRTIPGTLTVWAPDLTATANAAKTVLVARSCLANPSGPGC</sequence>
<evidence type="ECO:0000259" key="2">
    <source>
        <dbReference type="PROSITE" id="PS50093"/>
    </source>
</evidence>
<dbReference type="InterPro" id="IPR013783">
    <property type="entry name" value="Ig-like_fold"/>
</dbReference>
<dbReference type="EMBL" id="SSSN01000003">
    <property type="protein sequence ID" value="THG34861.1"/>
    <property type="molecule type" value="Genomic_DNA"/>
</dbReference>
<dbReference type="AlphaFoldDB" id="A0A4S4FX26"/>
<evidence type="ECO:0000256" key="1">
    <source>
        <dbReference type="SAM" id="MobiDB-lite"/>
    </source>
</evidence>
<feature type="domain" description="PKD" evidence="2">
    <location>
        <begin position="128"/>
        <end position="180"/>
    </location>
</feature>
<dbReference type="Proteomes" id="UP000307380">
    <property type="component" value="Unassembled WGS sequence"/>
</dbReference>
<reference evidence="3 4" key="1">
    <citation type="submission" date="2019-04" db="EMBL/GenBank/DDBJ databases">
        <authorList>
            <person name="Jiang L."/>
        </authorList>
    </citation>
    <scope>NUCLEOTIDE SEQUENCE [LARGE SCALE GENOMIC DNA]</scope>
    <source>
        <strain evidence="3 4">YIM 131861</strain>
    </source>
</reference>
<keyword evidence="4" id="KW-1185">Reference proteome</keyword>